<proteinExistence type="predicted"/>
<keyword evidence="3" id="KW-0540">Nuclease</keyword>
<dbReference type="Proteomes" id="UP000527860">
    <property type="component" value="Unassembled WGS sequence"/>
</dbReference>
<keyword evidence="6" id="KW-1185">Reference proteome</keyword>
<reference evidence="4 6" key="4">
    <citation type="submission" date="2022-12" db="EMBL/GenBank/DDBJ databases">
        <title>Genome analysis and biological profiling of marine Salinicoccus roseus MOSEL-ME25.</title>
        <authorList>
            <person name="Mirza F.T."/>
            <person name="Xie Y."/>
            <person name="Shinwari Z.K."/>
        </authorList>
    </citation>
    <scope>NUCLEOTIDE SEQUENCE [LARGE SCALE GENOMIC DNA]</scope>
    <source>
        <strain evidence="4 6">MOSEL-ME25</strain>
    </source>
</reference>
<dbReference type="InterPro" id="IPR014576">
    <property type="entry name" value="Pesterase_YhaO"/>
</dbReference>
<evidence type="ECO:0000313" key="6">
    <source>
        <dbReference type="Proteomes" id="UP000527860"/>
    </source>
</evidence>
<dbReference type="EMBL" id="JXII01000009">
    <property type="protein sequence ID" value="KIH69885.1"/>
    <property type="molecule type" value="Genomic_DNA"/>
</dbReference>
<dbReference type="GeneID" id="77845921"/>
<dbReference type="GO" id="GO:0004527">
    <property type="term" value="F:exonuclease activity"/>
    <property type="evidence" value="ECO:0007669"/>
    <property type="project" value="UniProtKB-KW"/>
</dbReference>
<dbReference type="STRING" id="45670.SN16_10165"/>
<reference evidence="3 5" key="1">
    <citation type="submission" date="2015-01" db="EMBL/GenBank/DDBJ databases">
        <title>Genome sequences of high lactate-tolerant strain Salinicoccus roseus W12 with industrial interest.</title>
        <authorList>
            <person name="Wang H."/>
            <person name="Yu B."/>
        </authorList>
    </citation>
    <scope>NUCLEOTIDE SEQUENCE [LARGE SCALE GENOMIC DNA]</scope>
    <source>
        <strain evidence="3 5">W12</strain>
    </source>
</reference>
<feature type="domain" description="Calcineurin-like phosphoesterase" evidence="2">
    <location>
        <begin position="3"/>
        <end position="200"/>
    </location>
</feature>
<keyword evidence="1" id="KW-0378">Hydrolase</keyword>
<dbReference type="AlphaFoldDB" id="A0A0C2H7S5"/>
<reference evidence="6" key="2">
    <citation type="submission" date="2020-04" db="EMBL/GenBank/DDBJ databases">
        <title>Genome analysis and biological profiling of marine Cellulosimicrobium funkei MOSEL-ME6.</title>
        <authorList>
            <person name="Tanveer F."/>
            <person name="Xie Y."/>
            <person name="Shinwari Z.K."/>
        </authorList>
    </citation>
    <scope>NUCLEOTIDE SEQUENCE [LARGE SCALE GENOMIC DNA]</scope>
    <source>
        <strain evidence="6">MOSEL-ME25</strain>
    </source>
</reference>
<evidence type="ECO:0000256" key="1">
    <source>
        <dbReference type="ARBA" id="ARBA00022801"/>
    </source>
</evidence>
<name>A0A0C2H7S5_9STAP</name>
<dbReference type="OrthoDB" id="9773856at2"/>
<dbReference type="Gene3D" id="3.60.21.10">
    <property type="match status" value="1"/>
</dbReference>
<dbReference type="InterPro" id="IPR029052">
    <property type="entry name" value="Metallo-depent_PP-like"/>
</dbReference>
<sequence>MVKFIHSADLHLDSPFKSRSKMPSGILDVLMESTYNSVTRMMDHAIEEKVDFIIIAGDVFDQANRTLKSEIFMKRQFERLREAGIFAYVIHGNHDPLTNGIRTSWPDNVTVFGENVESYEMISAKGESVFLHGFSYFLDDTYENKLEDYPVNTMNDGIHIGILHGTYSKSQYGQERYTEFNLEVLNEKLYHYWALGHIHQREQLSDLPPIHYSGNIQGRHKNEYGEKGFLMVEGDDVYLTSRFVPVQELIFSEYDLEVQSLAKQDLYQTIVEFKHRLREKGRHIIQLNLVYDGEEGISDADFTEVVELLKEDERDLKQFIWIDDLRLKYLTQDNIALLNDIKATHSGNRELFKEAVNALYMDPRLNRYLDPIQDIDQEELLKEGEERLRMLMRK</sequence>
<accession>A0A0C2H7S5</accession>
<gene>
    <name evidence="4" type="ORF">F7P68_0011575</name>
    <name evidence="3" type="ORF">SN16_10165</name>
</gene>
<dbReference type="Proteomes" id="UP000031546">
    <property type="component" value="Unassembled WGS sequence"/>
</dbReference>
<reference evidence="4" key="3">
    <citation type="submission" date="2020-04" db="EMBL/GenBank/DDBJ databases">
        <authorList>
            <person name="Tanveer F."/>
            <person name="Xie Y."/>
            <person name="Shinwari Z.K."/>
        </authorList>
    </citation>
    <scope>NUCLEOTIDE SEQUENCE</scope>
    <source>
        <strain evidence="4">MOSEL-ME25</strain>
    </source>
</reference>
<dbReference type="RefSeq" id="WP_040106526.1">
    <property type="nucleotide sequence ID" value="NZ_JABEVU030000001.1"/>
</dbReference>
<organism evidence="3 5">
    <name type="scientific">Salinicoccus roseus</name>
    <dbReference type="NCBI Taxonomy" id="45670"/>
    <lineage>
        <taxon>Bacteria</taxon>
        <taxon>Bacillati</taxon>
        <taxon>Bacillota</taxon>
        <taxon>Bacilli</taxon>
        <taxon>Bacillales</taxon>
        <taxon>Staphylococcaceae</taxon>
        <taxon>Salinicoccus</taxon>
    </lineage>
</organism>
<dbReference type="PANTHER" id="PTHR30337:SF7">
    <property type="entry name" value="PHOSPHOESTERASE"/>
    <property type="match status" value="1"/>
</dbReference>
<dbReference type="InterPro" id="IPR004843">
    <property type="entry name" value="Calcineurin-like_PHP"/>
</dbReference>
<dbReference type="CDD" id="cd00840">
    <property type="entry name" value="MPP_Mre11_N"/>
    <property type="match status" value="1"/>
</dbReference>
<evidence type="ECO:0000313" key="3">
    <source>
        <dbReference type="EMBL" id="KIH69885.1"/>
    </source>
</evidence>
<dbReference type="Pfam" id="PF00149">
    <property type="entry name" value="Metallophos"/>
    <property type="match status" value="1"/>
</dbReference>
<evidence type="ECO:0000313" key="5">
    <source>
        <dbReference type="Proteomes" id="UP000031546"/>
    </source>
</evidence>
<evidence type="ECO:0000313" key="4">
    <source>
        <dbReference type="EMBL" id="MDB0581170.1"/>
    </source>
</evidence>
<dbReference type="InterPro" id="IPR041796">
    <property type="entry name" value="Mre11_N"/>
</dbReference>
<protein>
    <submittedName>
        <fullName evidence="3">DNA repair exonuclease</fullName>
    </submittedName>
</protein>
<dbReference type="PIRSF" id="PIRSF033091">
    <property type="entry name" value="Pesterase_YhaO"/>
    <property type="match status" value="1"/>
</dbReference>
<dbReference type="SUPFAM" id="SSF56300">
    <property type="entry name" value="Metallo-dependent phosphatases"/>
    <property type="match status" value="1"/>
</dbReference>
<keyword evidence="3" id="KW-0269">Exonuclease</keyword>
<evidence type="ECO:0000259" key="2">
    <source>
        <dbReference type="Pfam" id="PF00149"/>
    </source>
</evidence>
<dbReference type="EMBL" id="JABEVU030000001">
    <property type="protein sequence ID" value="MDB0581170.1"/>
    <property type="molecule type" value="Genomic_DNA"/>
</dbReference>
<comment type="caution">
    <text evidence="3">The sequence shown here is derived from an EMBL/GenBank/DDBJ whole genome shotgun (WGS) entry which is preliminary data.</text>
</comment>
<dbReference type="InterPro" id="IPR050535">
    <property type="entry name" value="DNA_Repair-Maintenance_Comp"/>
</dbReference>
<dbReference type="PANTHER" id="PTHR30337">
    <property type="entry name" value="COMPONENT OF ATP-DEPENDENT DSDNA EXONUCLEASE"/>
    <property type="match status" value="1"/>
</dbReference>